<protein>
    <recommendedName>
        <fullName evidence="2">Spore coat protein U/FanG domain-containing protein</fullName>
    </recommendedName>
</protein>
<dbReference type="RefSeq" id="WP_189482567.1">
    <property type="nucleotide sequence ID" value="NZ_BMYR01000006.1"/>
</dbReference>
<dbReference type="InterPro" id="IPR007893">
    <property type="entry name" value="Spore_coat_U/FanG"/>
</dbReference>
<feature type="domain" description="Spore coat protein U/FanG" evidence="2">
    <location>
        <begin position="177"/>
        <end position="303"/>
    </location>
</feature>
<dbReference type="PANTHER" id="PTHR37089">
    <property type="entry name" value="PROTEIN U-RELATED"/>
    <property type="match status" value="1"/>
</dbReference>
<accession>A0ABQ2WMW2</accession>
<gene>
    <name evidence="3" type="ORF">GCM10008111_17420</name>
</gene>
<reference evidence="4" key="1">
    <citation type="journal article" date="2019" name="Int. J. Syst. Evol. Microbiol.">
        <title>The Global Catalogue of Microorganisms (GCM) 10K type strain sequencing project: providing services to taxonomists for standard genome sequencing and annotation.</title>
        <authorList>
            <consortium name="The Broad Institute Genomics Platform"/>
            <consortium name="The Broad Institute Genome Sequencing Center for Infectious Disease"/>
            <person name="Wu L."/>
            <person name="Ma J."/>
        </authorList>
    </citation>
    <scope>NUCLEOTIDE SEQUENCE [LARGE SCALE GENOMIC DNA]</scope>
    <source>
        <strain evidence="4">KCTC 23723</strain>
    </source>
</reference>
<keyword evidence="1" id="KW-0732">Signal</keyword>
<name>A0ABQ2WMW2_9ALTE</name>
<comment type="caution">
    <text evidence="3">The sequence shown here is derived from an EMBL/GenBank/DDBJ whole genome shotgun (WGS) entry which is preliminary data.</text>
</comment>
<evidence type="ECO:0000259" key="2">
    <source>
        <dbReference type="Pfam" id="PF05229"/>
    </source>
</evidence>
<dbReference type="Pfam" id="PF05229">
    <property type="entry name" value="SCPU"/>
    <property type="match status" value="2"/>
</dbReference>
<dbReference type="PANTHER" id="PTHR37089:SF1">
    <property type="entry name" value="MEMBRANE PROTEIN"/>
    <property type="match status" value="1"/>
</dbReference>
<organism evidence="3 4">
    <name type="scientific">Alishewanella tabrizica</name>
    <dbReference type="NCBI Taxonomy" id="671278"/>
    <lineage>
        <taxon>Bacteria</taxon>
        <taxon>Pseudomonadati</taxon>
        <taxon>Pseudomonadota</taxon>
        <taxon>Gammaproteobacteria</taxon>
        <taxon>Alteromonadales</taxon>
        <taxon>Alteromonadaceae</taxon>
        <taxon>Alishewanella</taxon>
    </lineage>
</organism>
<feature type="chain" id="PRO_5045158346" description="Spore coat protein U/FanG domain-containing protein" evidence="1">
    <location>
        <begin position="23"/>
        <end position="307"/>
    </location>
</feature>
<evidence type="ECO:0000313" key="4">
    <source>
        <dbReference type="Proteomes" id="UP000634667"/>
    </source>
</evidence>
<keyword evidence="4" id="KW-1185">Reference proteome</keyword>
<proteinExistence type="predicted"/>
<dbReference type="InterPro" id="IPR053167">
    <property type="entry name" value="Spore_coat_component"/>
</dbReference>
<feature type="domain" description="Spore coat protein U/FanG" evidence="2">
    <location>
        <begin position="16"/>
        <end position="150"/>
    </location>
</feature>
<dbReference type="Proteomes" id="UP000634667">
    <property type="component" value="Unassembled WGS sequence"/>
</dbReference>
<dbReference type="EMBL" id="BMYR01000006">
    <property type="protein sequence ID" value="GGW61752.1"/>
    <property type="molecule type" value="Genomic_DNA"/>
</dbReference>
<sequence length="307" mass="32840">MSTKYVLVALVCLALISFKLQAGCTVVGNSTQNLGSFSSSQIATSTLSTRFSSNFSCSGFVNLLDYSRIDATLVAANFELQNANGDAIPYTLYTDAARSTPFVLNSTKEFGSFNLIDLLGLFGDDGTIPLYFDTAVANVSAGTYSDTIAIFWRWDYCSGIGLLGICIGRDKGSETIIINVQLTVTGSCSIQTTDVSLGSLTYLGNVSSAILPLNINCTKQLSYQYYVDGGDNFANGQRNMVLNAEAIPYVIKTTDGHTAVGPSMAHSIAGLGSGQVQGFQLLVLTIAEDRFPMPGVYRDQVRVIVEF</sequence>
<feature type="signal peptide" evidence="1">
    <location>
        <begin position="1"/>
        <end position="22"/>
    </location>
</feature>
<dbReference type="SMART" id="SM00972">
    <property type="entry name" value="SCPU"/>
    <property type="match status" value="1"/>
</dbReference>
<evidence type="ECO:0000313" key="3">
    <source>
        <dbReference type="EMBL" id="GGW61752.1"/>
    </source>
</evidence>
<evidence type="ECO:0000256" key="1">
    <source>
        <dbReference type="SAM" id="SignalP"/>
    </source>
</evidence>